<gene>
    <name evidence="1" type="ORF">GCK32_011707</name>
</gene>
<organism evidence="1 2">
    <name type="scientific">Trichostrongylus colubriformis</name>
    <name type="common">Black scour worm</name>
    <dbReference type="NCBI Taxonomy" id="6319"/>
    <lineage>
        <taxon>Eukaryota</taxon>
        <taxon>Metazoa</taxon>
        <taxon>Ecdysozoa</taxon>
        <taxon>Nematoda</taxon>
        <taxon>Chromadorea</taxon>
        <taxon>Rhabditida</taxon>
        <taxon>Rhabditina</taxon>
        <taxon>Rhabditomorpha</taxon>
        <taxon>Strongyloidea</taxon>
        <taxon>Trichostrongylidae</taxon>
        <taxon>Trichostrongylus</taxon>
    </lineage>
</organism>
<evidence type="ECO:0000313" key="1">
    <source>
        <dbReference type="EMBL" id="KAK5964227.1"/>
    </source>
</evidence>
<name>A0AAN8EYC9_TRICO</name>
<accession>A0AAN8EYC9</accession>
<protein>
    <recommendedName>
        <fullName evidence="3">Peptidase aspartic putative domain-containing protein</fullName>
    </recommendedName>
</protein>
<evidence type="ECO:0008006" key="3">
    <source>
        <dbReference type="Google" id="ProtNLM"/>
    </source>
</evidence>
<proteinExistence type="predicted"/>
<dbReference type="EMBL" id="WIXE01026059">
    <property type="protein sequence ID" value="KAK5964227.1"/>
    <property type="molecule type" value="Genomic_DNA"/>
</dbReference>
<dbReference type="AlphaFoldDB" id="A0AAN8EYC9"/>
<comment type="caution">
    <text evidence="1">The sequence shown here is derived from an EMBL/GenBank/DDBJ whole genome shotgun (WGS) entry which is preliminary data.</text>
</comment>
<evidence type="ECO:0000313" key="2">
    <source>
        <dbReference type="Proteomes" id="UP001331761"/>
    </source>
</evidence>
<sequence>METSWPSKKTTHLLSGTIQIQGPEGTRVVRILLDTGSELRGQSFTDSKLAEDLKLPVIARKTLRINTFGSNETKQGNYQQIQVEAKGQNDRSHKLKLFESKIITKASTQVNLQREDWKFMKKQGIQIPHSSEQSFPQILLGCDQLWEIMRGSMMKLPSGLHLLATKFGHMVSGKLSSKEKIEPMTIALTTEDEMDKWDHYWTLESSGTQEYTITGNKPTNEKAN</sequence>
<dbReference type="Proteomes" id="UP001331761">
    <property type="component" value="Unassembled WGS sequence"/>
</dbReference>
<reference evidence="1 2" key="1">
    <citation type="submission" date="2019-10" db="EMBL/GenBank/DDBJ databases">
        <title>Assembly and Annotation for the nematode Trichostrongylus colubriformis.</title>
        <authorList>
            <person name="Martin J."/>
        </authorList>
    </citation>
    <scope>NUCLEOTIDE SEQUENCE [LARGE SCALE GENOMIC DNA]</scope>
    <source>
        <strain evidence="1">G859</strain>
        <tissue evidence="1">Whole worm</tissue>
    </source>
</reference>
<keyword evidence="2" id="KW-1185">Reference proteome</keyword>